<feature type="transmembrane region" description="Helical" evidence="7">
    <location>
        <begin position="15"/>
        <end position="34"/>
    </location>
</feature>
<gene>
    <name evidence="9" type="ORF">L1049_016495</name>
</gene>
<evidence type="ECO:0000313" key="10">
    <source>
        <dbReference type="Proteomes" id="UP001415857"/>
    </source>
</evidence>
<dbReference type="CDD" id="cd15798">
    <property type="entry name" value="PMEI-like_3"/>
    <property type="match status" value="1"/>
</dbReference>
<dbReference type="NCBIfam" id="TIGR01614">
    <property type="entry name" value="PME_inhib"/>
    <property type="match status" value="1"/>
</dbReference>
<keyword evidence="4" id="KW-0732">Signal</keyword>
<dbReference type="EMBL" id="JBBPBK010000003">
    <property type="protein sequence ID" value="KAK9288049.1"/>
    <property type="molecule type" value="Genomic_DNA"/>
</dbReference>
<dbReference type="Gene3D" id="1.20.140.40">
    <property type="entry name" value="Invertase/pectin methylesterase inhibitor family protein"/>
    <property type="match status" value="1"/>
</dbReference>
<evidence type="ECO:0000256" key="1">
    <source>
        <dbReference type="ARBA" id="ARBA00004271"/>
    </source>
</evidence>
<evidence type="ECO:0000256" key="7">
    <source>
        <dbReference type="SAM" id="Phobius"/>
    </source>
</evidence>
<dbReference type="PANTHER" id="PTHR31080:SF161">
    <property type="entry name" value="OS10G0508700 PROTEIN"/>
    <property type="match status" value="1"/>
</dbReference>
<evidence type="ECO:0000256" key="4">
    <source>
        <dbReference type="ARBA" id="ARBA00022729"/>
    </source>
</evidence>
<comment type="similarity">
    <text evidence="6">Belongs to the PMEI family.</text>
</comment>
<proteinExistence type="inferred from homology"/>
<keyword evidence="3" id="KW-0964">Secreted</keyword>
<keyword evidence="5" id="KW-1015">Disulfide bond</keyword>
<evidence type="ECO:0000256" key="2">
    <source>
        <dbReference type="ARBA" id="ARBA00022523"/>
    </source>
</evidence>
<keyword evidence="7" id="KW-0472">Membrane</keyword>
<evidence type="ECO:0000256" key="5">
    <source>
        <dbReference type="ARBA" id="ARBA00023157"/>
    </source>
</evidence>
<reference evidence="9 10" key="1">
    <citation type="journal article" date="2024" name="Plant J.">
        <title>Genome sequences and population genomics reveal climatic adaptation and genomic divergence between two closely related sweetgum species.</title>
        <authorList>
            <person name="Xu W.Q."/>
            <person name="Ren C.Q."/>
            <person name="Zhang X.Y."/>
            <person name="Comes H.P."/>
            <person name="Liu X.H."/>
            <person name="Li Y.G."/>
            <person name="Kettle C.J."/>
            <person name="Jalonen R."/>
            <person name="Gaisberger H."/>
            <person name="Ma Y.Z."/>
            <person name="Qiu Y.X."/>
        </authorList>
    </citation>
    <scope>NUCLEOTIDE SEQUENCE [LARGE SCALE GENOMIC DNA]</scope>
    <source>
        <strain evidence="9">Hangzhou</strain>
    </source>
</reference>
<keyword evidence="10" id="KW-1185">Reference proteome</keyword>
<protein>
    <recommendedName>
        <fullName evidence="8">Pectinesterase inhibitor domain-containing protein</fullName>
    </recommendedName>
</protein>
<name>A0AAP0S6G1_LIQFO</name>
<dbReference type="SUPFAM" id="SSF101148">
    <property type="entry name" value="Plant invertase/pectin methylesterase inhibitor"/>
    <property type="match status" value="1"/>
</dbReference>
<dbReference type="SMART" id="SM00856">
    <property type="entry name" value="PMEI"/>
    <property type="match status" value="1"/>
</dbReference>
<sequence>MQSFTCSKLPPHNGLGAIITLFLFSFFTSVTITCSAKPHLKSSNTEFIKTSCAETLYPELCYKTLKPYASLIHTSPMELANASLTISLKGAQSASNMVQNLSKQHNLSPKEASAIMDCVETMGDSVDDLQQSLVAMEGLDGPDFAIKMSDIQTWVSAALTNEDTCMDGFSREKGMNGKIEAIIRHYIVKVSKLTSIALAFINRLSSA</sequence>
<dbReference type="InterPro" id="IPR051955">
    <property type="entry name" value="PME_Inhibitor"/>
</dbReference>
<keyword evidence="7" id="KW-0812">Transmembrane</keyword>
<evidence type="ECO:0000256" key="3">
    <source>
        <dbReference type="ARBA" id="ARBA00022525"/>
    </source>
</evidence>
<evidence type="ECO:0000313" key="9">
    <source>
        <dbReference type="EMBL" id="KAK9288049.1"/>
    </source>
</evidence>
<dbReference type="FunFam" id="1.20.140.40:FF:000006">
    <property type="entry name" value="Pectinesterase inhibitor 3"/>
    <property type="match status" value="1"/>
</dbReference>
<dbReference type="GO" id="GO:0004857">
    <property type="term" value="F:enzyme inhibitor activity"/>
    <property type="evidence" value="ECO:0007669"/>
    <property type="project" value="InterPro"/>
</dbReference>
<dbReference type="Proteomes" id="UP001415857">
    <property type="component" value="Unassembled WGS sequence"/>
</dbReference>
<comment type="subcellular location">
    <subcellularLocation>
        <location evidence="1">Secreted</location>
        <location evidence="1">Extracellular space</location>
        <location evidence="1">Apoplast</location>
    </subcellularLocation>
</comment>
<keyword evidence="2" id="KW-0052">Apoplast</keyword>
<dbReference type="GO" id="GO:0048046">
    <property type="term" value="C:apoplast"/>
    <property type="evidence" value="ECO:0007669"/>
    <property type="project" value="UniProtKB-SubCell"/>
</dbReference>
<dbReference type="AlphaFoldDB" id="A0AAP0S6G1"/>
<evidence type="ECO:0000259" key="8">
    <source>
        <dbReference type="SMART" id="SM00856"/>
    </source>
</evidence>
<feature type="domain" description="Pectinesterase inhibitor" evidence="8">
    <location>
        <begin position="43"/>
        <end position="200"/>
    </location>
</feature>
<evidence type="ECO:0000256" key="6">
    <source>
        <dbReference type="ARBA" id="ARBA00038471"/>
    </source>
</evidence>
<organism evidence="9 10">
    <name type="scientific">Liquidambar formosana</name>
    <name type="common">Formosan gum</name>
    <dbReference type="NCBI Taxonomy" id="63359"/>
    <lineage>
        <taxon>Eukaryota</taxon>
        <taxon>Viridiplantae</taxon>
        <taxon>Streptophyta</taxon>
        <taxon>Embryophyta</taxon>
        <taxon>Tracheophyta</taxon>
        <taxon>Spermatophyta</taxon>
        <taxon>Magnoliopsida</taxon>
        <taxon>eudicotyledons</taxon>
        <taxon>Gunneridae</taxon>
        <taxon>Pentapetalae</taxon>
        <taxon>Saxifragales</taxon>
        <taxon>Altingiaceae</taxon>
        <taxon>Liquidambar</taxon>
    </lineage>
</organism>
<keyword evidence="7" id="KW-1133">Transmembrane helix</keyword>
<dbReference type="InterPro" id="IPR035513">
    <property type="entry name" value="Invertase/methylesterase_inhib"/>
</dbReference>
<dbReference type="InterPro" id="IPR006501">
    <property type="entry name" value="Pectinesterase_inhib_dom"/>
</dbReference>
<accession>A0AAP0S6G1</accession>
<dbReference type="PANTHER" id="PTHR31080">
    <property type="entry name" value="PECTINESTERASE INHIBITOR-LIKE"/>
    <property type="match status" value="1"/>
</dbReference>
<dbReference type="Pfam" id="PF04043">
    <property type="entry name" value="PMEI"/>
    <property type="match status" value="1"/>
</dbReference>
<comment type="caution">
    <text evidence="9">The sequence shown here is derived from an EMBL/GenBank/DDBJ whole genome shotgun (WGS) entry which is preliminary data.</text>
</comment>